<feature type="domain" description="EF-hand" evidence="4">
    <location>
        <begin position="283"/>
        <end position="318"/>
    </location>
</feature>
<dbReference type="InterPro" id="IPR002048">
    <property type="entry name" value="EF_hand_dom"/>
</dbReference>
<dbReference type="EMBL" id="JASMQC010000004">
    <property type="protein sequence ID" value="KAK1945577.1"/>
    <property type="molecule type" value="Genomic_DNA"/>
</dbReference>
<dbReference type="CDD" id="cd00051">
    <property type="entry name" value="EFh"/>
    <property type="match status" value="1"/>
</dbReference>
<keyword evidence="6" id="KW-1185">Reference proteome</keyword>
<name>A0AAD9LSI8_9STRA</name>
<reference evidence="5" key="1">
    <citation type="submission" date="2023-08" db="EMBL/GenBank/DDBJ databases">
        <title>Reference Genome Resource for the Citrus Pathogen Phytophthora citrophthora.</title>
        <authorList>
            <person name="Moller H."/>
            <person name="Coetzee B."/>
            <person name="Rose L.J."/>
            <person name="Van Niekerk J.M."/>
        </authorList>
    </citation>
    <scope>NUCLEOTIDE SEQUENCE</scope>
    <source>
        <strain evidence="5">STE-U-9442</strain>
    </source>
</reference>
<evidence type="ECO:0000256" key="2">
    <source>
        <dbReference type="ARBA" id="ARBA00022737"/>
    </source>
</evidence>
<proteinExistence type="predicted"/>
<dbReference type="InterPro" id="IPR051581">
    <property type="entry name" value="Ca-bind"/>
</dbReference>
<feature type="domain" description="EF-hand" evidence="4">
    <location>
        <begin position="247"/>
        <end position="282"/>
    </location>
</feature>
<feature type="domain" description="EF-hand" evidence="4">
    <location>
        <begin position="210"/>
        <end position="245"/>
    </location>
</feature>
<comment type="caution">
    <text evidence="5">The sequence shown here is derived from an EMBL/GenBank/DDBJ whole genome shotgun (WGS) entry which is preliminary data.</text>
</comment>
<evidence type="ECO:0000256" key="1">
    <source>
        <dbReference type="ARBA" id="ARBA00022723"/>
    </source>
</evidence>
<dbReference type="AlphaFoldDB" id="A0AAD9LSI8"/>
<dbReference type="PANTHER" id="PTHR34524:SF6">
    <property type="entry name" value="CALCYPHOSINE LIKE"/>
    <property type="match status" value="1"/>
</dbReference>
<organism evidence="5 6">
    <name type="scientific">Phytophthora citrophthora</name>
    <dbReference type="NCBI Taxonomy" id="4793"/>
    <lineage>
        <taxon>Eukaryota</taxon>
        <taxon>Sar</taxon>
        <taxon>Stramenopiles</taxon>
        <taxon>Oomycota</taxon>
        <taxon>Peronosporomycetes</taxon>
        <taxon>Peronosporales</taxon>
        <taxon>Peronosporaceae</taxon>
        <taxon>Phytophthora</taxon>
    </lineage>
</organism>
<feature type="domain" description="EF-hand" evidence="4">
    <location>
        <begin position="114"/>
        <end position="149"/>
    </location>
</feature>
<feature type="domain" description="EF-hand" evidence="4">
    <location>
        <begin position="329"/>
        <end position="364"/>
    </location>
</feature>
<dbReference type="SMART" id="SM00054">
    <property type="entry name" value="EFh"/>
    <property type="match status" value="6"/>
</dbReference>
<dbReference type="InterPro" id="IPR018247">
    <property type="entry name" value="EF_Hand_1_Ca_BS"/>
</dbReference>
<evidence type="ECO:0000256" key="3">
    <source>
        <dbReference type="ARBA" id="ARBA00022837"/>
    </source>
</evidence>
<dbReference type="Pfam" id="PF13499">
    <property type="entry name" value="EF-hand_7"/>
    <property type="match status" value="3"/>
</dbReference>
<sequence length="443" mass="50396">MEFLRRLGERHEALKKKIHSTRIPLSKNGQRVMGLVYFTTPIIGGYYVMKWAERRADANFQREETEIRRAAGSNARYFRFLKLFYKMTEGKVDALEVKLREMFEVRSGYRDEHSQSALLVKHFRNFDRDGSGVLDFDEFVRAMLSLNFVGVQAEIEALFDRYDADLDGVLSYAEFANAVTGFSGRAVLNGRTRSLLESVRESILDAGGKNGIRTLGVILRRMDENGNGVIEFEEFRNGITHLGVRDADPEELKLTFRCFDRDQSGKITIDELMRGLRGSMPKCRILLVKKAFALLDTSGDGKATIEEVERLYDASQHPEVLAGRMKPRDAMLEMMRVFEQSDSCGDGVITWHEFLEYYKDLSAGIVHDGEFELMIRNAWHLSGGVGWSANSTCRRVLATFRDGSQRVLEVENDIGIKSSDTRRMMEKLAAQGYRDIVGLSLAQ</sequence>
<keyword evidence="3" id="KW-0106">Calcium</keyword>
<feature type="domain" description="EF-hand" evidence="4">
    <location>
        <begin position="150"/>
        <end position="185"/>
    </location>
</feature>
<accession>A0AAD9LSI8</accession>
<evidence type="ECO:0000259" key="4">
    <source>
        <dbReference type="PROSITE" id="PS50222"/>
    </source>
</evidence>
<gene>
    <name evidence="5" type="ORF">P3T76_002625</name>
</gene>
<keyword evidence="2" id="KW-0677">Repeat</keyword>
<dbReference type="Proteomes" id="UP001259832">
    <property type="component" value="Unassembled WGS sequence"/>
</dbReference>
<dbReference type="PROSITE" id="PS00018">
    <property type="entry name" value="EF_HAND_1"/>
    <property type="match status" value="3"/>
</dbReference>
<dbReference type="Gene3D" id="1.10.238.10">
    <property type="entry name" value="EF-hand"/>
    <property type="match status" value="3"/>
</dbReference>
<dbReference type="InterPro" id="IPR011992">
    <property type="entry name" value="EF-hand-dom_pair"/>
</dbReference>
<dbReference type="PROSITE" id="PS50222">
    <property type="entry name" value="EF_HAND_2"/>
    <property type="match status" value="6"/>
</dbReference>
<protein>
    <submittedName>
        <fullName evidence="5">Calcyphosin-like protein</fullName>
    </submittedName>
</protein>
<dbReference type="GO" id="GO:0005509">
    <property type="term" value="F:calcium ion binding"/>
    <property type="evidence" value="ECO:0007669"/>
    <property type="project" value="InterPro"/>
</dbReference>
<evidence type="ECO:0000313" key="6">
    <source>
        <dbReference type="Proteomes" id="UP001259832"/>
    </source>
</evidence>
<dbReference type="SUPFAM" id="SSF47473">
    <property type="entry name" value="EF-hand"/>
    <property type="match status" value="2"/>
</dbReference>
<dbReference type="PANTHER" id="PTHR34524">
    <property type="entry name" value="CALCYPHOSIN"/>
    <property type="match status" value="1"/>
</dbReference>
<evidence type="ECO:0000313" key="5">
    <source>
        <dbReference type="EMBL" id="KAK1945577.1"/>
    </source>
</evidence>
<keyword evidence="1" id="KW-0479">Metal-binding</keyword>